<evidence type="ECO:0000313" key="2">
    <source>
        <dbReference type="EMBL" id="TWF74073.1"/>
    </source>
</evidence>
<accession>A0A561SGW3</accession>
<name>A0A561SGW3_9ACTN</name>
<feature type="region of interest" description="Disordered" evidence="1">
    <location>
        <begin position="354"/>
        <end position="424"/>
    </location>
</feature>
<comment type="caution">
    <text evidence="2">The sequence shown here is derived from an EMBL/GenBank/DDBJ whole genome shotgun (WGS) entry which is preliminary data.</text>
</comment>
<gene>
    <name evidence="2" type="ORF">FHX78_12105</name>
</gene>
<organism evidence="2 3">
    <name type="scientific">Streptomyces capillispiralis</name>
    <dbReference type="NCBI Taxonomy" id="68182"/>
    <lineage>
        <taxon>Bacteria</taxon>
        <taxon>Bacillati</taxon>
        <taxon>Actinomycetota</taxon>
        <taxon>Actinomycetes</taxon>
        <taxon>Kitasatosporales</taxon>
        <taxon>Streptomycetaceae</taxon>
        <taxon>Streptomyces</taxon>
    </lineage>
</organism>
<sequence>MLGWKSEIVLEKLMRQYGRWHAFTRPQYEEVTREILPAGIADLTMKGYLRHFVMDGSPRWAVTRGAAEEYATYLTDNGPFGATASSDEEMALDEAVFRVPVYEFKPHALPGEPCYDMYFRHSLRWDGQLQLSALWREWVATQSFHWTVETMRRRPHVPERQTGERESRWMAGYLDWIGRGLQEGKPGLPYDVWHVVKNVHLGATLHEDVRGFKLNAVYVAGGLRAAGGRTMEEVRRDIARRMTGVRWDPDRALRGDVTTDRVRRDFQYLHYKLGGTDPAYHGNRENPFRTRHNWDAAIALGPRGILPDVNLEAGTLEAVHTGRPLTQRQRAEAETELTRLFLALPPLERSLVTAWRTNPPPSWKGTWSPDRATGAGQTSPGLRHAAQLPVSSTPGRPHATASAGLGPAADMPLMAHPGGQAPGR</sequence>
<dbReference type="EMBL" id="VIWV01000002">
    <property type="protein sequence ID" value="TWF74073.1"/>
    <property type="molecule type" value="Genomic_DNA"/>
</dbReference>
<proteinExistence type="predicted"/>
<evidence type="ECO:0000256" key="1">
    <source>
        <dbReference type="SAM" id="MobiDB-lite"/>
    </source>
</evidence>
<dbReference type="Proteomes" id="UP000316603">
    <property type="component" value="Unassembled WGS sequence"/>
</dbReference>
<evidence type="ECO:0000313" key="3">
    <source>
        <dbReference type="Proteomes" id="UP000316603"/>
    </source>
</evidence>
<keyword evidence="3" id="KW-1185">Reference proteome</keyword>
<dbReference type="RefSeq" id="WP_145872386.1">
    <property type="nucleotide sequence ID" value="NZ_BNCE01000031.1"/>
</dbReference>
<dbReference type="AlphaFoldDB" id="A0A561SGW3"/>
<reference evidence="2 3" key="1">
    <citation type="submission" date="2019-06" db="EMBL/GenBank/DDBJ databases">
        <title>Sequencing the genomes of 1000 actinobacteria strains.</title>
        <authorList>
            <person name="Klenk H.-P."/>
        </authorList>
    </citation>
    <scope>NUCLEOTIDE SEQUENCE [LARGE SCALE GENOMIC DNA]</scope>
    <source>
        <strain evidence="2 3">DSM 41695</strain>
    </source>
</reference>
<protein>
    <submittedName>
        <fullName evidence="2">Uncharacterized protein</fullName>
    </submittedName>
</protein>